<dbReference type="Proteomes" id="UP001424459">
    <property type="component" value="Unassembled WGS sequence"/>
</dbReference>
<dbReference type="PROSITE" id="PS51257">
    <property type="entry name" value="PROKAR_LIPOPROTEIN"/>
    <property type="match status" value="1"/>
</dbReference>
<accession>A0ABP7TPQ2</accession>
<evidence type="ECO:0000313" key="1">
    <source>
        <dbReference type="EMBL" id="GAA4029405.1"/>
    </source>
</evidence>
<reference evidence="2" key="1">
    <citation type="journal article" date="2019" name="Int. J. Syst. Evol. Microbiol.">
        <title>The Global Catalogue of Microorganisms (GCM) 10K type strain sequencing project: providing services to taxonomists for standard genome sequencing and annotation.</title>
        <authorList>
            <consortium name="The Broad Institute Genomics Platform"/>
            <consortium name="The Broad Institute Genome Sequencing Center for Infectious Disease"/>
            <person name="Wu L."/>
            <person name="Ma J."/>
        </authorList>
    </citation>
    <scope>NUCLEOTIDE SEQUENCE [LARGE SCALE GENOMIC DNA]</scope>
    <source>
        <strain evidence="2">JCM 17564</strain>
    </source>
</reference>
<proteinExistence type="predicted"/>
<gene>
    <name evidence="1" type="ORF">GCM10022281_05720</name>
</gene>
<comment type="caution">
    <text evidence="1">The sequence shown here is derived from an EMBL/GenBank/DDBJ whole genome shotgun (WGS) entry which is preliminary data.</text>
</comment>
<evidence type="ECO:0008006" key="3">
    <source>
        <dbReference type="Google" id="ProtNLM"/>
    </source>
</evidence>
<protein>
    <recommendedName>
        <fullName evidence="3">Lipoprotein</fullName>
    </recommendedName>
</protein>
<evidence type="ECO:0000313" key="2">
    <source>
        <dbReference type="Proteomes" id="UP001424459"/>
    </source>
</evidence>
<keyword evidence="2" id="KW-1185">Reference proteome</keyword>
<name>A0ABP7TPQ2_9SPHN</name>
<organism evidence="1 2">
    <name type="scientific">Sphingomonas rosea</name>
    <dbReference type="NCBI Taxonomy" id="335605"/>
    <lineage>
        <taxon>Bacteria</taxon>
        <taxon>Pseudomonadati</taxon>
        <taxon>Pseudomonadota</taxon>
        <taxon>Alphaproteobacteria</taxon>
        <taxon>Sphingomonadales</taxon>
        <taxon>Sphingomonadaceae</taxon>
        <taxon>Sphingomonas</taxon>
    </lineage>
</organism>
<dbReference type="EMBL" id="BAABBR010000001">
    <property type="protein sequence ID" value="GAA4029405.1"/>
    <property type="molecule type" value="Genomic_DNA"/>
</dbReference>
<sequence length="135" mass="14683">MRGVMCGLALGVAGCTDWKPAQAMVTSIDRTCMIVERKAAGSVTDRMGKERVVADQRTYEGRCDEVDGWAEEKAKRSMTIDGKAAIHLSYTGVDGKSHTATVNVTGQDPEFYDVSTGSTVDIRFDPENPERVSFS</sequence>